<protein>
    <submittedName>
        <fullName evidence="1">Uncharacterized protein</fullName>
    </submittedName>
</protein>
<evidence type="ECO:0000313" key="2">
    <source>
        <dbReference type="Proteomes" id="UP000805614"/>
    </source>
</evidence>
<comment type="caution">
    <text evidence="1">The sequence shown here is derived from an EMBL/GenBank/DDBJ whole genome shotgun (WGS) entry which is preliminary data.</text>
</comment>
<dbReference type="RefSeq" id="WP_187247057.1">
    <property type="nucleotide sequence ID" value="NZ_BAAAOK010000036.1"/>
</dbReference>
<reference evidence="1 2" key="1">
    <citation type="submission" date="2020-06" db="EMBL/GenBank/DDBJ databases">
        <title>Actinomadura xiongansis sp. nov., isolated from soil of Baiyangdian.</title>
        <authorList>
            <person name="Zhang X."/>
        </authorList>
    </citation>
    <scope>NUCLEOTIDE SEQUENCE [LARGE SCALE GENOMIC DNA]</scope>
    <source>
        <strain evidence="1 2">HBUM206468</strain>
    </source>
</reference>
<accession>A0ABR7M056</accession>
<proteinExistence type="predicted"/>
<name>A0ABR7M056_9ACTN</name>
<evidence type="ECO:0000313" key="1">
    <source>
        <dbReference type="EMBL" id="MBC6470008.1"/>
    </source>
</evidence>
<gene>
    <name evidence="1" type="ORF">HKK74_31640</name>
</gene>
<sequence>MAERLVVHFDEACIDLAHHLNTSGRVADVLGRSVPIVVFDMYRPGWEGIATKAANPPELVERYFQEWNPE</sequence>
<dbReference type="Proteomes" id="UP000805614">
    <property type="component" value="Unassembled WGS sequence"/>
</dbReference>
<keyword evidence="2" id="KW-1185">Reference proteome</keyword>
<organism evidence="1 2">
    <name type="scientific">Actinomadura alba</name>
    <dbReference type="NCBI Taxonomy" id="406431"/>
    <lineage>
        <taxon>Bacteria</taxon>
        <taxon>Bacillati</taxon>
        <taxon>Actinomycetota</taxon>
        <taxon>Actinomycetes</taxon>
        <taxon>Streptosporangiales</taxon>
        <taxon>Thermomonosporaceae</taxon>
        <taxon>Actinomadura</taxon>
    </lineage>
</organism>
<dbReference type="EMBL" id="JABVEC010000035">
    <property type="protein sequence ID" value="MBC6470008.1"/>
    <property type="molecule type" value="Genomic_DNA"/>
</dbReference>